<dbReference type="InterPro" id="IPR013762">
    <property type="entry name" value="Integrase-like_cat_sf"/>
</dbReference>
<dbReference type="PANTHER" id="PTHR30349">
    <property type="entry name" value="PHAGE INTEGRASE-RELATED"/>
    <property type="match status" value="1"/>
</dbReference>
<evidence type="ECO:0000313" key="3">
    <source>
        <dbReference type="EMBL" id="ORW29507.1"/>
    </source>
</evidence>
<dbReference type="PROSITE" id="PS51898">
    <property type="entry name" value="TYR_RECOMBINASE"/>
    <property type="match status" value="1"/>
</dbReference>
<keyword evidence="4" id="KW-1185">Reference proteome</keyword>
<protein>
    <submittedName>
        <fullName evidence="3">Integrase</fullName>
    </submittedName>
</protein>
<dbReference type="InterPro" id="IPR011010">
    <property type="entry name" value="DNA_brk_join_enz"/>
</dbReference>
<dbReference type="GO" id="GO:0015074">
    <property type="term" value="P:DNA integration"/>
    <property type="evidence" value="ECO:0007669"/>
    <property type="project" value="InterPro"/>
</dbReference>
<reference evidence="3 4" key="1">
    <citation type="submission" date="2016-01" db="EMBL/GenBank/DDBJ databases">
        <title>The new phylogeny of the genus Mycobacterium.</title>
        <authorList>
            <person name="Tarcisio F."/>
            <person name="Conor M."/>
            <person name="Antonella G."/>
            <person name="Elisabetta G."/>
            <person name="Giulia F.S."/>
            <person name="Sara T."/>
            <person name="Anna F."/>
            <person name="Clotilde B."/>
            <person name="Roberto B."/>
            <person name="Veronica D.S."/>
            <person name="Fabio R."/>
            <person name="Monica P."/>
            <person name="Olivier J."/>
            <person name="Enrico T."/>
            <person name="Nicola S."/>
        </authorList>
    </citation>
    <scope>NUCLEOTIDE SEQUENCE [LARGE SCALE GENOMIC DNA]</scope>
    <source>
        <strain evidence="3 4">DSM 44803</strain>
    </source>
</reference>
<evidence type="ECO:0000256" key="1">
    <source>
        <dbReference type="ARBA" id="ARBA00023172"/>
    </source>
</evidence>
<sequence length="309" mass="34391">MQQELTDYLVLRRALGYRMARPEKLLGQFLDYLAHHGASRITVAAALDWARLPANGTSNWWAYRLAAVRGFATYLHALDPVHEVPAPELLPQRTRRASPYLYSDTDVAALIAATNTLRGRLRQATFATLIGLLAVTGIRVGEAIALDRGDADLTAGRLTVRFGKFGKTRELALHRSTIDALRRYQRLRNQLAPTTGTSAFFVSLAGNRLLYCNVHHAYHRLVGLAGLTARSSSCRPRIHDLRHSFAVRSMLDAYAAGEDGQTRLTLLCTWLGHVHPASTYWYLSASPELMAVVGTRLEQYLADRSGVRR</sequence>
<dbReference type="PANTHER" id="PTHR30349:SF64">
    <property type="entry name" value="PROPHAGE INTEGRASE INTD-RELATED"/>
    <property type="match status" value="1"/>
</dbReference>
<dbReference type="Proteomes" id="UP000193781">
    <property type="component" value="Unassembled WGS sequence"/>
</dbReference>
<dbReference type="Pfam" id="PF00589">
    <property type="entry name" value="Phage_integrase"/>
    <property type="match status" value="1"/>
</dbReference>
<dbReference type="InterPro" id="IPR002104">
    <property type="entry name" value="Integrase_catalytic"/>
</dbReference>
<evidence type="ECO:0000259" key="2">
    <source>
        <dbReference type="PROSITE" id="PS51898"/>
    </source>
</evidence>
<organism evidence="3 4">
    <name type="scientific">Mycobacterium nebraskense</name>
    <dbReference type="NCBI Taxonomy" id="244292"/>
    <lineage>
        <taxon>Bacteria</taxon>
        <taxon>Bacillati</taxon>
        <taxon>Actinomycetota</taxon>
        <taxon>Actinomycetes</taxon>
        <taxon>Mycobacteriales</taxon>
        <taxon>Mycobacteriaceae</taxon>
        <taxon>Mycobacterium</taxon>
    </lineage>
</organism>
<dbReference type="Gene3D" id="1.10.443.10">
    <property type="entry name" value="Intergrase catalytic core"/>
    <property type="match status" value="1"/>
</dbReference>
<gene>
    <name evidence="3" type="ORF">AWC17_26985</name>
</gene>
<dbReference type="GO" id="GO:0003677">
    <property type="term" value="F:DNA binding"/>
    <property type="evidence" value="ECO:0007669"/>
    <property type="project" value="InterPro"/>
</dbReference>
<feature type="domain" description="Tyr recombinase" evidence="2">
    <location>
        <begin position="96"/>
        <end position="295"/>
    </location>
</feature>
<evidence type="ECO:0000313" key="4">
    <source>
        <dbReference type="Proteomes" id="UP000193781"/>
    </source>
</evidence>
<dbReference type="EMBL" id="LQPH01000055">
    <property type="protein sequence ID" value="ORW29507.1"/>
    <property type="molecule type" value="Genomic_DNA"/>
</dbReference>
<dbReference type="GO" id="GO:0006310">
    <property type="term" value="P:DNA recombination"/>
    <property type="evidence" value="ECO:0007669"/>
    <property type="project" value="UniProtKB-KW"/>
</dbReference>
<dbReference type="SUPFAM" id="SSF56349">
    <property type="entry name" value="DNA breaking-rejoining enzymes"/>
    <property type="match status" value="1"/>
</dbReference>
<proteinExistence type="predicted"/>
<accession>A0A1X1ZXM7</accession>
<dbReference type="InterPro" id="IPR050090">
    <property type="entry name" value="Tyrosine_recombinase_XerCD"/>
</dbReference>
<dbReference type="AlphaFoldDB" id="A0A1X1ZXM7"/>
<name>A0A1X1ZXM7_9MYCO</name>
<comment type="caution">
    <text evidence="3">The sequence shown here is derived from an EMBL/GenBank/DDBJ whole genome shotgun (WGS) entry which is preliminary data.</text>
</comment>
<keyword evidence="1" id="KW-0233">DNA recombination</keyword>